<evidence type="ECO:0000259" key="3">
    <source>
        <dbReference type="Pfam" id="PF25043"/>
    </source>
</evidence>
<evidence type="ECO:0000313" key="5">
    <source>
        <dbReference type="Proteomes" id="UP001054889"/>
    </source>
</evidence>
<proteinExistence type="predicted"/>
<feature type="domain" description="DUF7788" evidence="3">
    <location>
        <begin position="352"/>
        <end position="532"/>
    </location>
</feature>
<evidence type="ECO:0000313" key="4">
    <source>
        <dbReference type="EMBL" id="GJM97826.1"/>
    </source>
</evidence>
<dbReference type="Gene3D" id="3.40.50.410">
    <property type="entry name" value="von Willebrand factor, type A domain"/>
    <property type="match status" value="1"/>
</dbReference>
<reference evidence="4" key="2">
    <citation type="submission" date="2021-12" db="EMBL/GenBank/DDBJ databases">
        <title>Resequencing data analysis of finger millet.</title>
        <authorList>
            <person name="Hatakeyama M."/>
            <person name="Aluri S."/>
            <person name="Balachadran M.T."/>
            <person name="Sivarajan S.R."/>
            <person name="Poveda L."/>
            <person name="Shimizu-Inatsugi R."/>
            <person name="Schlapbach R."/>
            <person name="Sreeman S.M."/>
            <person name="Shimizu K.K."/>
        </authorList>
    </citation>
    <scope>NUCLEOTIDE SEQUENCE</scope>
</reference>
<evidence type="ECO:0000259" key="2">
    <source>
        <dbReference type="Pfam" id="PF11443"/>
    </source>
</evidence>
<dbReference type="PANTHER" id="PTHR31373:SF17">
    <property type="entry name" value="OS06G0652100 PROTEIN"/>
    <property type="match status" value="1"/>
</dbReference>
<feature type="compositionally biased region" description="Low complexity" evidence="1">
    <location>
        <begin position="147"/>
        <end position="171"/>
    </location>
</feature>
<dbReference type="InterPro" id="IPR011205">
    <property type="entry name" value="UCP015417_vWA"/>
</dbReference>
<dbReference type="PIRSF" id="PIRSF015417">
    <property type="entry name" value="T31B5_30_vWA"/>
    <property type="match status" value="1"/>
</dbReference>
<name>A0AAV5CHE2_ELECO</name>
<dbReference type="PANTHER" id="PTHR31373">
    <property type="entry name" value="OS06G0652100 PROTEIN"/>
    <property type="match status" value="1"/>
</dbReference>
<accession>A0AAV5CHE2</accession>
<dbReference type="InterPro" id="IPR036465">
    <property type="entry name" value="vWFA_dom_sf"/>
</dbReference>
<reference evidence="4" key="1">
    <citation type="journal article" date="2018" name="DNA Res.">
        <title>Multiple hybrid de novo genome assembly of finger millet, an orphan allotetraploid crop.</title>
        <authorList>
            <person name="Hatakeyama M."/>
            <person name="Aluri S."/>
            <person name="Balachadran M.T."/>
            <person name="Sivarajan S.R."/>
            <person name="Patrignani A."/>
            <person name="Gruter S."/>
            <person name="Poveda L."/>
            <person name="Shimizu-Inatsugi R."/>
            <person name="Baeten J."/>
            <person name="Francoijs K.J."/>
            <person name="Nataraja K.N."/>
            <person name="Reddy Y.A.N."/>
            <person name="Phadnis S."/>
            <person name="Ravikumar R.L."/>
            <person name="Schlapbach R."/>
            <person name="Sreeman S.M."/>
            <person name="Shimizu K.K."/>
        </authorList>
    </citation>
    <scope>NUCLEOTIDE SEQUENCE</scope>
</reference>
<gene>
    <name evidence="4" type="primary">ga14782</name>
    <name evidence="4" type="ORF">PR202_ga14782</name>
</gene>
<dbReference type="Proteomes" id="UP001054889">
    <property type="component" value="Unassembled WGS sequence"/>
</dbReference>
<dbReference type="InterPro" id="IPR058580">
    <property type="entry name" value="DUF2828"/>
</dbReference>
<dbReference type="InterPro" id="IPR056690">
    <property type="entry name" value="DUF7788"/>
</dbReference>
<dbReference type="EMBL" id="BQKI01000007">
    <property type="protein sequence ID" value="GJM97826.1"/>
    <property type="molecule type" value="Genomic_DNA"/>
</dbReference>
<protein>
    <submittedName>
        <fullName evidence="4">Uncharacterized protein</fullName>
    </submittedName>
</protein>
<feature type="domain" description="DUF2828" evidence="2">
    <location>
        <begin position="288"/>
        <end position="349"/>
    </location>
</feature>
<feature type="domain" description="DUF2828" evidence="2">
    <location>
        <begin position="61"/>
        <end position="103"/>
    </location>
</feature>
<evidence type="ECO:0000256" key="1">
    <source>
        <dbReference type="SAM" id="MobiDB-lite"/>
    </source>
</evidence>
<dbReference type="Pfam" id="PF25043">
    <property type="entry name" value="DUF7788"/>
    <property type="match status" value="1"/>
</dbReference>
<feature type="region of interest" description="Disordered" evidence="1">
    <location>
        <begin position="104"/>
        <end position="182"/>
    </location>
</feature>
<comment type="caution">
    <text evidence="4">The sequence shown here is derived from an EMBL/GenBank/DDBJ whole genome shotgun (WGS) entry which is preliminary data.</text>
</comment>
<dbReference type="AlphaFoldDB" id="A0AAV5CHE2"/>
<dbReference type="SUPFAM" id="SSF53300">
    <property type="entry name" value="vWA-like"/>
    <property type="match status" value="1"/>
</dbReference>
<sequence>MAAAACRRAVSYTLRGPPAESLRAAAARVAAAAPTTGDAFVDMMDANFNKPIMPPPAKKLTENSSPTFVSSGDPCLDFFFHVVPGTPAASITSLPSNAWTADDRRAAPGVQPSAACAGRASPTARASTPRRCGCTGATPPRLPSTPAPSRSSCTSRTSPRSSTASSTAASRRGPRGRRPASPRLAACAYGAAGTAAAKGAASAVARRVAAANERDQRISAEATLFRRKRRAEAAARAVDRYARDPTYRLLHDRTADLFADLLAEDMQKLEQGRVNELSLAANCAWPDFFAEYDADRFQRYLEDVESGKEKIAAGAVLPHEIVKAVLEDNDKVASLQWERMVADMRALGKFSNCIPICDVSGSMYGTPLDVSVALGLLVSELSDEPWRHRLITFSEHPQLHVIEGETLYEKAEFIRDMEDWCMNTDFQAVFDKLLGVAVAAKLPPEKMVKRVIVFSDMEFDGASSNPWETDYEAITRKYTEAGYGDAVPEIVFWNLRNSDSVPVTAHQKGVALVSGFSKNLVKIFLDGDGIVSPRAIMDKAISGKEYEKLVVFD</sequence>
<dbReference type="Pfam" id="PF11443">
    <property type="entry name" value="DUF2828"/>
    <property type="match status" value="3"/>
</dbReference>
<feature type="domain" description="DUF2828" evidence="2">
    <location>
        <begin position="198"/>
        <end position="282"/>
    </location>
</feature>
<organism evidence="4 5">
    <name type="scientific">Eleusine coracana subsp. coracana</name>
    <dbReference type="NCBI Taxonomy" id="191504"/>
    <lineage>
        <taxon>Eukaryota</taxon>
        <taxon>Viridiplantae</taxon>
        <taxon>Streptophyta</taxon>
        <taxon>Embryophyta</taxon>
        <taxon>Tracheophyta</taxon>
        <taxon>Spermatophyta</taxon>
        <taxon>Magnoliopsida</taxon>
        <taxon>Liliopsida</taxon>
        <taxon>Poales</taxon>
        <taxon>Poaceae</taxon>
        <taxon>PACMAD clade</taxon>
        <taxon>Chloridoideae</taxon>
        <taxon>Cynodonteae</taxon>
        <taxon>Eleusininae</taxon>
        <taxon>Eleusine</taxon>
    </lineage>
</organism>
<dbReference type="CDD" id="cd00198">
    <property type="entry name" value="vWFA"/>
    <property type="match status" value="1"/>
</dbReference>
<keyword evidence="5" id="KW-1185">Reference proteome</keyword>